<organism evidence="1 2">
    <name type="scientific">Leekyejoonella antrihumi</name>
    <dbReference type="NCBI Taxonomy" id="1660198"/>
    <lineage>
        <taxon>Bacteria</taxon>
        <taxon>Bacillati</taxon>
        <taxon>Actinomycetota</taxon>
        <taxon>Actinomycetes</taxon>
        <taxon>Micrococcales</taxon>
        <taxon>Dermacoccaceae</taxon>
        <taxon>Leekyejoonella</taxon>
    </lineage>
</organism>
<protein>
    <submittedName>
        <fullName evidence="1">Uncharacterized protein</fullName>
    </submittedName>
</protein>
<keyword evidence="2" id="KW-1185">Reference proteome</keyword>
<dbReference type="InterPro" id="IPR045633">
    <property type="entry name" value="DUF6414"/>
</dbReference>
<dbReference type="EMBL" id="VCQV01000038">
    <property type="protein sequence ID" value="TWP33642.1"/>
    <property type="molecule type" value="Genomic_DNA"/>
</dbReference>
<evidence type="ECO:0000313" key="2">
    <source>
        <dbReference type="Proteomes" id="UP000320244"/>
    </source>
</evidence>
<dbReference type="Pfam" id="PF19952">
    <property type="entry name" value="DUF6414"/>
    <property type="match status" value="1"/>
</dbReference>
<reference evidence="1 2" key="1">
    <citation type="submission" date="2019-05" db="EMBL/GenBank/DDBJ databases">
        <authorList>
            <person name="Lee S.D."/>
        </authorList>
    </citation>
    <scope>NUCLEOTIDE SEQUENCE [LARGE SCALE GENOMIC DNA]</scope>
    <source>
        <strain evidence="1 2">C5-26</strain>
    </source>
</reference>
<sequence>MAYAKMFTPYMVIAKTEDQGVDLARLDEALASAKGYYELLGSNKNGSKRVLRFNIKAFRNNYGLTDLGRMRLVFHGVLVGQTLERSLGIEAEMSSEVKDKPVTATELVDGKPSENKDLLDVYDVVLAGVEYVG</sequence>
<gene>
    <name evidence="1" type="ORF">FGL98_20465</name>
</gene>
<comment type="caution">
    <text evidence="1">The sequence shown here is derived from an EMBL/GenBank/DDBJ whole genome shotgun (WGS) entry which is preliminary data.</text>
</comment>
<evidence type="ECO:0000313" key="1">
    <source>
        <dbReference type="EMBL" id="TWP33642.1"/>
    </source>
</evidence>
<accession>A0A563DUQ2</accession>
<dbReference type="OrthoDB" id="3196366at2"/>
<dbReference type="Proteomes" id="UP000320244">
    <property type="component" value="Unassembled WGS sequence"/>
</dbReference>
<reference evidence="1 2" key="2">
    <citation type="submission" date="2019-08" db="EMBL/GenBank/DDBJ databases">
        <title>Jejuicoccus antrihumi gen. nov., sp. nov., a new member of the family Dermacoccaceae isolated from a cave.</title>
        <authorList>
            <person name="Schumann P."/>
            <person name="Kim I.S."/>
        </authorList>
    </citation>
    <scope>NUCLEOTIDE SEQUENCE [LARGE SCALE GENOMIC DNA]</scope>
    <source>
        <strain evidence="1 2">C5-26</strain>
    </source>
</reference>
<name>A0A563DUQ2_9MICO</name>
<dbReference type="AlphaFoldDB" id="A0A563DUQ2"/>
<proteinExistence type="predicted"/>